<dbReference type="EMBL" id="MIKC01000039">
    <property type="protein sequence ID" value="OEG21542.1"/>
    <property type="molecule type" value="Genomic_DNA"/>
</dbReference>
<feature type="transmembrane region" description="Helical" evidence="1">
    <location>
        <begin position="56"/>
        <end position="75"/>
    </location>
</feature>
<reference evidence="3" key="1">
    <citation type="submission" date="2016-09" db="EMBL/GenBank/DDBJ databases">
        <authorList>
            <person name="Gulvik C.A."/>
        </authorList>
    </citation>
    <scope>NUCLEOTIDE SEQUENCE [LARGE SCALE GENOMIC DNA]</scope>
    <source>
        <strain evidence="3">LMG 26676</strain>
    </source>
</reference>
<proteinExistence type="predicted"/>
<keyword evidence="1" id="KW-0812">Transmembrane</keyword>
<name>A0A1E5H9C5_9ENTE</name>
<gene>
    <name evidence="2" type="ORF">BCR24_06620</name>
</gene>
<keyword evidence="1" id="KW-1133">Transmembrane helix</keyword>
<protein>
    <recommendedName>
        <fullName evidence="4">Conjugal transfer protein</fullName>
    </recommendedName>
</protein>
<organism evidence="2 3">
    <name type="scientific">Enterococcus ureilyticus</name>
    <dbReference type="NCBI Taxonomy" id="1131292"/>
    <lineage>
        <taxon>Bacteria</taxon>
        <taxon>Bacillati</taxon>
        <taxon>Bacillota</taxon>
        <taxon>Bacilli</taxon>
        <taxon>Lactobacillales</taxon>
        <taxon>Enterococcaceae</taxon>
        <taxon>Enterococcus</taxon>
    </lineage>
</organism>
<evidence type="ECO:0000256" key="1">
    <source>
        <dbReference type="SAM" id="Phobius"/>
    </source>
</evidence>
<keyword evidence="3" id="KW-1185">Reference proteome</keyword>
<evidence type="ECO:0000313" key="3">
    <source>
        <dbReference type="Proteomes" id="UP000094469"/>
    </source>
</evidence>
<sequence length="134" mass="15785">MDKYFDYSGGLNAPYLVQELRDKKGRLIWAFTTPVSLSYFVILVLCLTILAVVLTLFPIIDTILLGNAWLLYLFLPHKLARLYVENEIDGKPMHRFLIDFFKFCKEFMLDKREIYQGQRVEIVPEELTFDEVIL</sequence>
<dbReference type="Proteomes" id="UP000094469">
    <property type="component" value="Unassembled WGS sequence"/>
</dbReference>
<dbReference type="Pfam" id="PF12648">
    <property type="entry name" value="TcpE"/>
    <property type="match status" value="1"/>
</dbReference>
<evidence type="ECO:0000313" key="2">
    <source>
        <dbReference type="EMBL" id="OEG21542.1"/>
    </source>
</evidence>
<keyword evidence="1" id="KW-0472">Membrane</keyword>
<comment type="caution">
    <text evidence="2">The sequence shown here is derived from an EMBL/GenBank/DDBJ whole genome shotgun (WGS) entry which is preliminary data.</text>
</comment>
<accession>A0A1E5H9C5</accession>
<dbReference type="STRING" id="1131292.BCR24_06620"/>
<dbReference type="RefSeq" id="WP_069640938.1">
    <property type="nucleotide sequence ID" value="NZ_JAFBEZ010000005.1"/>
</dbReference>
<feature type="transmembrane region" description="Helical" evidence="1">
    <location>
        <begin position="27"/>
        <end position="50"/>
    </location>
</feature>
<evidence type="ECO:0008006" key="4">
    <source>
        <dbReference type="Google" id="ProtNLM"/>
    </source>
</evidence>
<dbReference type="AlphaFoldDB" id="A0A1E5H9C5"/>
<dbReference type="OrthoDB" id="2179344at2"/>
<dbReference type="InterPro" id="IPR025608">
    <property type="entry name" value="TcpE"/>
</dbReference>